<accession>A0AAP0NJ31</accession>
<dbReference type="InterPro" id="IPR013749">
    <property type="entry name" value="PM/HMP-P_kinase-1"/>
</dbReference>
<dbReference type="Pfam" id="PF08543">
    <property type="entry name" value="Phos_pyr_kin"/>
    <property type="match status" value="1"/>
</dbReference>
<dbReference type="GO" id="GO:0008972">
    <property type="term" value="F:phosphomethylpyrimidine kinase activity"/>
    <property type="evidence" value="ECO:0007669"/>
    <property type="project" value="TreeGrafter"/>
</dbReference>
<dbReference type="GO" id="GO:0009507">
    <property type="term" value="C:chloroplast"/>
    <property type="evidence" value="ECO:0007669"/>
    <property type="project" value="TreeGrafter"/>
</dbReference>
<proteinExistence type="predicted"/>
<dbReference type="InterPro" id="IPR029056">
    <property type="entry name" value="Ribokinase-like"/>
</dbReference>
<evidence type="ECO:0000313" key="3">
    <source>
        <dbReference type="Proteomes" id="UP001417504"/>
    </source>
</evidence>
<reference evidence="2 3" key="1">
    <citation type="submission" date="2024-01" db="EMBL/GenBank/DDBJ databases">
        <title>Genome assemblies of Stephania.</title>
        <authorList>
            <person name="Yang L."/>
        </authorList>
    </citation>
    <scope>NUCLEOTIDE SEQUENCE [LARGE SCALE GENOMIC DNA]</scope>
    <source>
        <strain evidence="2">QJT</strain>
        <tissue evidence="2">Leaf</tissue>
    </source>
</reference>
<dbReference type="GO" id="GO:0008902">
    <property type="term" value="F:hydroxymethylpyrimidine kinase activity"/>
    <property type="evidence" value="ECO:0007669"/>
    <property type="project" value="TreeGrafter"/>
</dbReference>
<dbReference type="SUPFAM" id="SSF53613">
    <property type="entry name" value="Ribokinase-like"/>
    <property type="match status" value="1"/>
</dbReference>
<dbReference type="PANTHER" id="PTHR20858:SF17">
    <property type="entry name" value="HYDROXYMETHYLPYRIMIDINE_PHOSPHOMETHYLPYRIMIDINE KINASE THI20-RELATED"/>
    <property type="match status" value="1"/>
</dbReference>
<dbReference type="AlphaFoldDB" id="A0AAP0NJ31"/>
<protein>
    <recommendedName>
        <fullName evidence="1">Pyridoxamine kinase/Phosphomethylpyrimidine kinase domain-containing protein</fullName>
    </recommendedName>
</protein>
<sequence>MGGSVSSPLTLCTNNIIRPTTTATAMCTPTSIHRVPHVLTVAGIQADLKTCAALGVYCSTVLTAVTAQNTVGVQGIHSMQTFVAAQLRSVLSDMQVDVVSNVLQSFYNPTNRSASVPIVSPSAAAAPSVVRHNTSTPRSNEWKASLQSDSVLCLPQNPLLLL</sequence>
<keyword evidence="3" id="KW-1185">Reference proteome</keyword>
<dbReference type="Gene3D" id="3.40.1190.20">
    <property type="match status" value="1"/>
</dbReference>
<organism evidence="2 3">
    <name type="scientific">Stephania japonica</name>
    <dbReference type="NCBI Taxonomy" id="461633"/>
    <lineage>
        <taxon>Eukaryota</taxon>
        <taxon>Viridiplantae</taxon>
        <taxon>Streptophyta</taxon>
        <taxon>Embryophyta</taxon>
        <taxon>Tracheophyta</taxon>
        <taxon>Spermatophyta</taxon>
        <taxon>Magnoliopsida</taxon>
        <taxon>Ranunculales</taxon>
        <taxon>Menispermaceae</taxon>
        <taxon>Menispermoideae</taxon>
        <taxon>Cissampelideae</taxon>
        <taxon>Stephania</taxon>
    </lineage>
</organism>
<dbReference type="EMBL" id="JBBNAE010000007">
    <property type="protein sequence ID" value="KAK9110122.1"/>
    <property type="molecule type" value="Genomic_DNA"/>
</dbReference>
<dbReference type="Proteomes" id="UP001417504">
    <property type="component" value="Unassembled WGS sequence"/>
</dbReference>
<dbReference type="GO" id="GO:0009228">
    <property type="term" value="P:thiamine biosynthetic process"/>
    <property type="evidence" value="ECO:0007669"/>
    <property type="project" value="TreeGrafter"/>
</dbReference>
<evidence type="ECO:0000313" key="2">
    <source>
        <dbReference type="EMBL" id="KAK9110122.1"/>
    </source>
</evidence>
<comment type="caution">
    <text evidence="2">The sequence shown here is derived from an EMBL/GenBank/DDBJ whole genome shotgun (WGS) entry which is preliminary data.</text>
</comment>
<dbReference type="PANTHER" id="PTHR20858">
    <property type="entry name" value="PHOSPHOMETHYLPYRIMIDINE KINASE"/>
    <property type="match status" value="1"/>
</dbReference>
<evidence type="ECO:0000259" key="1">
    <source>
        <dbReference type="Pfam" id="PF08543"/>
    </source>
</evidence>
<gene>
    <name evidence="2" type="ORF">Sjap_018182</name>
</gene>
<name>A0AAP0NJ31_9MAGN</name>
<feature type="domain" description="Pyridoxamine kinase/Phosphomethylpyrimidine kinase" evidence="1">
    <location>
        <begin position="42"/>
        <end position="99"/>
    </location>
</feature>